<feature type="compositionally biased region" description="Polar residues" evidence="1">
    <location>
        <begin position="97"/>
        <end position="111"/>
    </location>
</feature>
<feature type="compositionally biased region" description="Polar residues" evidence="1">
    <location>
        <begin position="78"/>
        <end position="90"/>
    </location>
</feature>
<dbReference type="Proteomes" id="UP001235939">
    <property type="component" value="Chromosome 13"/>
</dbReference>
<evidence type="ECO:0000313" key="3">
    <source>
        <dbReference type="Proteomes" id="UP001235939"/>
    </source>
</evidence>
<evidence type="ECO:0000256" key="1">
    <source>
        <dbReference type="SAM" id="MobiDB-lite"/>
    </source>
</evidence>
<keyword evidence="3" id="KW-1185">Reference proteome</keyword>
<dbReference type="EMBL" id="CP092875">
    <property type="protein sequence ID" value="UYV75485.1"/>
    <property type="molecule type" value="Genomic_DNA"/>
</dbReference>
<accession>A0ABY6L6U6</accession>
<name>A0ABY6L6U6_9ARAC</name>
<protein>
    <submittedName>
        <fullName evidence="2">Uncharacterized protein</fullName>
    </submittedName>
</protein>
<feature type="region of interest" description="Disordered" evidence="1">
    <location>
        <begin position="62"/>
        <end position="178"/>
    </location>
</feature>
<sequence>MGLVKSSEIFKNSTPLPCCLQALDGIGTMLADLKKCQMARVGVTRPPGGECSDIFGVDHTDGLHMSKTNGASPPPPLQNGQRRLSDTQNRLFGPPETSATPRRSSAVNRMKSSIFAGESNSAPPSRTPSAKKSLGPMRRNPITGEVLAAESPVPNGCNGHSCPATPGTWGDRLLGAGT</sequence>
<reference evidence="2 3" key="1">
    <citation type="submission" date="2022-01" db="EMBL/GenBank/DDBJ databases">
        <title>A chromosomal length assembly of Cordylochernes scorpioides.</title>
        <authorList>
            <person name="Zeh D."/>
            <person name="Zeh J."/>
        </authorList>
    </citation>
    <scope>NUCLEOTIDE SEQUENCE [LARGE SCALE GENOMIC DNA]</scope>
    <source>
        <strain evidence="2">IN4F17</strain>
        <tissue evidence="2">Whole Body</tissue>
    </source>
</reference>
<organism evidence="2 3">
    <name type="scientific">Cordylochernes scorpioides</name>
    <dbReference type="NCBI Taxonomy" id="51811"/>
    <lineage>
        <taxon>Eukaryota</taxon>
        <taxon>Metazoa</taxon>
        <taxon>Ecdysozoa</taxon>
        <taxon>Arthropoda</taxon>
        <taxon>Chelicerata</taxon>
        <taxon>Arachnida</taxon>
        <taxon>Pseudoscorpiones</taxon>
        <taxon>Cheliferoidea</taxon>
        <taxon>Chernetidae</taxon>
        <taxon>Cordylochernes</taxon>
    </lineage>
</organism>
<proteinExistence type="predicted"/>
<evidence type="ECO:0000313" key="2">
    <source>
        <dbReference type="EMBL" id="UYV75485.1"/>
    </source>
</evidence>
<gene>
    <name evidence="2" type="ORF">LAZ67_13000383</name>
</gene>
<feature type="compositionally biased region" description="Polar residues" evidence="1">
    <location>
        <begin position="118"/>
        <end position="130"/>
    </location>
</feature>